<protein>
    <submittedName>
        <fullName evidence="1">Uncharacterized protein</fullName>
    </submittedName>
</protein>
<organism evidence="1">
    <name type="scientific">marine sediment metagenome</name>
    <dbReference type="NCBI Taxonomy" id="412755"/>
    <lineage>
        <taxon>unclassified sequences</taxon>
        <taxon>metagenomes</taxon>
        <taxon>ecological metagenomes</taxon>
    </lineage>
</organism>
<feature type="non-terminal residue" evidence="1">
    <location>
        <position position="68"/>
    </location>
</feature>
<dbReference type="AlphaFoldDB" id="X0UFS9"/>
<name>X0UFS9_9ZZZZ</name>
<gene>
    <name evidence="1" type="ORF">S01H1_32616</name>
</gene>
<dbReference type="EMBL" id="BARS01020205">
    <property type="protein sequence ID" value="GAG04584.1"/>
    <property type="molecule type" value="Genomic_DNA"/>
</dbReference>
<evidence type="ECO:0000313" key="1">
    <source>
        <dbReference type="EMBL" id="GAG04584.1"/>
    </source>
</evidence>
<comment type="caution">
    <text evidence="1">The sequence shown here is derived from an EMBL/GenBank/DDBJ whole genome shotgun (WGS) entry which is preliminary data.</text>
</comment>
<sequence>MARTVGQCMLAVYRGEVPERIPAAIYSRYLPRGACERVTRELGLGVIDFQPLVSLLAPPWHLMSGYLS</sequence>
<proteinExistence type="predicted"/>
<reference evidence="1" key="1">
    <citation type="journal article" date="2014" name="Front. Microbiol.">
        <title>High frequency of phylogenetically diverse reductive dehalogenase-homologous genes in deep subseafloor sedimentary metagenomes.</title>
        <authorList>
            <person name="Kawai M."/>
            <person name="Futagami T."/>
            <person name="Toyoda A."/>
            <person name="Takaki Y."/>
            <person name="Nishi S."/>
            <person name="Hori S."/>
            <person name="Arai W."/>
            <person name="Tsubouchi T."/>
            <person name="Morono Y."/>
            <person name="Uchiyama I."/>
            <person name="Ito T."/>
            <person name="Fujiyama A."/>
            <person name="Inagaki F."/>
            <person name="Takami H."/>
        </authorList>
    </citation>
    <scope>NUCLEOTIDE SEQUENCE</scope>
    <source>
        <strain evidence="1">Expedition CK06-06</strain>
    </source>
</reference>
<accession>X0UFS9</accession>